<keyword evidence="3" id="KW-1185">Reference proteome</keyword>
<feature type="domain" description="CRISPR system ring nuclease SSO1393-like" evidence="1">
    <location>
        <begin position="38"/>
        <end position="166"/>
    </location>
</feature>
<evidence type="ECO:0000313" key="2">
    <source>
        <dbReference type="EMBL" id="RIH91335.1"/>
    </source>
</evidence>
<dbReference type="AlphaFoldDB" id="A0A399F6G0"/>
<evidence type="ECO:0000313" key="3">
    <source>
        <dbReference type="Proteomes" id="UP000266178"/>
    </source>
</evidence>
<dbReference type="RefSeq" id="WP_119358224.1">
    <property type="nucleotide sequence ID" value="NZ_BJXM01000028.1"/>
</dbReference>
<dbReference type="NCBIfam" id="TIGR02619">
    <property type="entry name" value="putative CRISPR-associated protein, APE2256 family"/>
    <property type="match status" value="1"/>
</dbReference>
<proteinExistence type="predicted"/>
<dbReference type="CDD" id="cd09742">
    <property type="entry name" value="Csm6_III-A"/>
    <property type="match status" value="1"/>
</dbReference>
<dbReference type="Pfam" id="PF09651">
    <property type="entry name" value="Cas_APE2256"/>
    <property type="match status" value="1"/>
</dbReference>
<gene>
    <name evidence="2" type="ORF">Mgrana_02778</name>
</gene>
<reference evidence="2 3" key="1">
    <citation type="submission" date="2018-08" db="EMBL/GenBank/DDBJ databases">
        <title>Meiothermus granaticius genome AF-68 sequencing project.</title>
        <authorList>
            <person name="Da Costa M.S."/>
            <person name="Albuquerque L."/>
            <person name="Raposo P."/>
            <person name="Froufe H.J.C."/>
            <person name="Barroso C.S."/>
            <person name="Egas C."/>
        </authorList>
    </citation>
    <scope>NUCLEOTIDE SEQUENCE [LARGE SCALE GENOMIC DNA]</scope>
    <source>
        <strain evidence="2 3">AF-68</strain>
    </source>
</reference>
<accession>A0A399F6G0</accession>
<sequence>MSNVILTTVGTSLLFNARRDNLLQDSDILAYIKQDPVKASAETNSLTRVLHKGDEIVLLHSDTEEGARAAELLEQYWQQQGVPCSRVRIPGLAYEAQGFVDYGLKNFVRTLAGEIRKAAKAQKDVIINATGGFKAEISYATVLGLVFKVPVCYIHDQFKEIVTLPPTPISWDNSLFVWYRDFFDWLSEGEGGVRPKAEVEPRMAPLPEEAQVLLETFELDGKPYMGLSPLGDAYLEAFQTEFEQAQSVPVYFSPKAQATWDSLEPAAQERYQKLLQRLRLPNRAANSELKSGGGDALGYPKGHVDERLFYAERDGRLYVFALTRHGPEYERMCREGFSWRDHKPEDFTPWEG</sequence>
<comment type="caution">
    <text evidence="2">The sequence shown here is derived from an EMBL/GenBank/DDBJ whole genome shotgun (WGS) entry which is preliminary data.</text>
</comment>
<dbReference type="InterPro" id="IPR013442">
    <property type="entry name" value="SSO1393-like"/>
</dbReference>
<organism evidence="2 3">
    <name type="scientific">Meiothermus granaticius NBRC 107808</name>
    <dbReference type="NCBI Taxonomy" id="1227551"/>
    <lineage>
        <taxon>Bacteria</taxon>
        <taxon>Thermotogati</taxon>
        <taxon>Deinococcota</taxon>
        <taxon>Deinococci</taxon>
        <taxon>Thermales</taxon>
        <taxon>Thermaceae</taxon>
        <taxon>Meiothermus</taxon>
    </lineage>
</organism>
<protein>
    <submittedName>
        <fullName evidence="2">Putative CRISPR-associated protein</fullName>
    </submittedName>
</protein>
<dbReference type="EMBL" id="QWLB01000047">
    <property type="protein sequence ID" value="RIH91335.1"/>
    <property type="molecule type" value="Genomic_DNA"/>
</dbReference>
<name>A0A399F6G0_9DEIN</name>
<dbReference type="OrthoDB" id="5491048at2"/>
<dbReference type="Proteomes" id="UP000266178">
    <property type="component" value="Unassembled WGS sequence"/>
</dbReference>
<dbReference type="Gene3D" id="3.40.50.10770">
    <property type="entry name" value="Hypothetical protein VC1899 like domain (Restriction endonuclease-like)"/>
    <property type="match status" value="1"/>
</dbReference>
<evidence type="ECO:0000259" key="1">
    <source>
        <dbReference type="Pfam" id="PF09651"/>
    </source>
</evidence>